<dbReference type="Proteomes" id="UP000297245">
    <property type="component" value="Unassembled WGS sequence"/>
</dbReference>
<dbReference type="PANTHER" id="PTHR10039:SF14">
    <property type="entry name" value="NACHT DOMAIN-CONTAINING PROTEIN"/>
    <property type="match status" value="1"/>
</dbReference>
<dbReference type="Gene3D" id="1.25.40.10">
    <property type="entry name" value="Tetratricopeptide repeat domain"/>
    <property type="match status" value="2"/>
</dbReference>
<sequence>MSIQHRENCNPPRPRPRSKHLADIPTSSRVERISLLLKPLAEDTDSAKLRIVLTDGSKKLYRTEYCTEKGDEHVWRNWNVDIELPCEKFTAEVQNRETLLSHLLAIAKVDLSGPDPANDSNTLSKRTYDLKVIKPGKWGEMSVQFDFSKLSGNTPGCQSAEHGSEDRTSRLTIDTTRRNLELAHERAQNLESKNLNKVLSYLDTLTKILSATSSLAEMLPLAKTVHGTLTKACKLAQAKRDEDEEIQRLTSTMLHMLESLIAVKEIEKIQKLKTIVELAMAALNSAANFIVYYTTFGFWRRTLLAEEGKKIRELKQTFEFLTNQFDTAVNVQILQLTDDTLKMTINMFLQLSAREDNDILERLAERLRAYNANYDHKPGCLPGTQKHVLQRIDAWISNVPSADPIFWLSGVAGSGKSTIASTVVRLMKKEKEEEEEEGNRTLLGAVYFCRRNVTMPEHVVPAIAYRLACSFPPLRARIINAIRDCPDVTGSPISTQFSLLLAKPLSALDGWDFGKSSVIVIDALDECGSQATRKELLQCFTNPELRLPPWFKLLITSRPEHDLARAFADTSRWELSIKDAKQQEAIELYAESRMKEMSEDDAQILAFNLILDSSNLEAALDKVRSSFSDIDSLYRTVFCQFLGNSIDTPLLRDILGFVIASEVPWTLDIICHTFERKGSYKARAVRKGRDMLASILIDHSHCIQVLHPSLVDFLTDKERSASTSFFIARDEYVQCLHDIAPQLHDDGISSLKKYKDFHKLTDLDWAISLLQRAMYLIPGGHHDKAAWLTNLGNAFSCRFECLGELKDIENAILFHQQALDLIPDGHADNSEWLSNLGNALQRRFERLGGLEDIENAVLFHQQVLDLIPDGHANYSGQLNNLGNALQRRFERLGEFRDIENAILCNQQALDLTPDGHADKARRLSNLGNALQSRFECLGELRDIENAILVNQQAVDLTPDGHASKATQLTNLGSAFESRFGCVGELQDIMKATIAYKQATENTSSHPFTQYDAACRWAILSSKHQSPSSALNAYTVVLGIIPQIVWLGQTVHYQYVELPKVGRTITGAAAMAISVGDLSKAVEWLEEGRSIFWKQLLQLRTPLDELHQHPDIANELSGVSLALDNAGTSSIQNIFQNIDLAINHRSVEEEAQNHHGLAAQYEELLQKVRGLDGFGSFLRPKKFSELAPAARNGPVVIINVHHSCCDALVMHSDLILSLKAGNAREPRQLPPDYNVSSSILKEILGKLWDFVAHPILSAAENILHENIHDSLPHITWCATGASAFLPLHAAGIYGSDDPTKNMNISDFAVSSYTTTLTALLDSGSKLKQDPTKTPSVLIVSQPGTEDEFLPTVAQEVEVIQHYTSPDHTCHLTHELATVGAVLDEMSKHEIIHLACHGIQDMENPLNSAFDLYDGRLSLSTLMRLSLKKAELAVLSTGETAIGDERFPEEAIHLAAGMLAIGYSSVIATMWFTEDASLIADKLYENLLGHYDNSESQKAKLTPAYALHEAVKHLRETVGEMNFVKWVPFIHLGV</sequence>
<dbReference type="InterPro" id="IPR024983">
    <property type="entry name" value="CHAT_dom"/>
</dbReference>
<dbReference type="InterPro" id="IPR056884">
    <property type="entry name" value="NPHP3-like_N"/>
</dbReference>
<keyword evidence="5" id="KW-1185">Reference proteome</keyword>
<feature type="domain" description="NACHT" evidence="3">
    <location>
        <begin position="404"/>
        <end position="559"/>
    </location>
</feature>
<evidence type="ECO:0000313" key="4">
    <source>
        <dbReference type="EMBL" id="THU80722.1"/>
    </source>
</evidence>
<gene>
    <name evidence="4" type="ORF">K435DRAFT_874071</name>
</gene>
<protein>
    <recommendedName>
        <fullName evidence="3">NACHT domain-containing protein</fullName>
    </recommendedName>
</protein>
<proteinExistence type="predicted"/>
<accession>A0A4S8KXJ2</accession>
<feature type="region of interest" description="Disordered" evidence="2">
    <location>
        <begin position="1"/>
        <end position="24"/>
    </location>
</feature>
<dbReference type="PANTHER" id="PTHR10039">
    <property type="entry name" value="AMELOGENIN"/>
    <property type="match status" value="1"/>
</dbReference>
<dbReference type="InterPro" id="IPR011990">
    <property type="entry name" value="TPR-like_helical_dom_sf"/>
</dbReference>
<evidence type="ECO:0000256" key="2">
    <source>
        <dbReference type="SAM" id="MobiDB-lite"/>
    </source>
</evidence>
<evidence type="ECO:0000256" key="1">
    <source>
        <dbReference type="ARBA" id="ARBA00022737"/>
    </source>
</evidence>
<evidence type="ECO:0000313" key="5">
    <source>
        <dbReference type="Proteomes" id="UP000297245"/>
    </source>
</evidence>
<dbReference type="OrthoDB" id="9991317at2759"/>
<dbReference type="EMBL" id="ML179875">
    <property type="protein sequence ID" value="THU80722.1"/>
    <property type="molecule type" value="Genomic_DNA"/>
</dbReference>
<evidence type="ECO:0000259" key="3">
    <source>
        <dbReference type="PROSITE" id="PS50837"/>
    </source>
</evidence>
<dbReference type="InterPro" id="IPR027417">
    <property type="entry name" value="P-loop_NTPase"/>
</dbReference>
<reference evidence="4 5" key="1">
    <citation type="journal article" date="2019" name="Nat. Ecol. Evol.">
        <title>Megaphylogeny resolves global patterns of mushroom evolution.</title>
        <authorList>
            <person name="Varga T."/>
            <person name="Krizsan K."/>
            <person name="Foldi C."/>
            <person name="Dima B."/>
            <person name="Sanchez-Garcia M."/>
            <person name="Sanchez-Ramirez S."/>
            <person name="Szollosi G.J."/>
            <person name="Szarkandi J.G."/>
            <person name="Papp V."/>
            <person name="Albert L."/>
            <person name="Andreopoulos W."/>
            <person name="Angelini C."/>
            <person name="Antonin V."/>
            <person name="Barry K.W."/>
            <person name="Bougher N.L."/>
            <person name="Buchanan P."/>
            <person name="Buyck B."/>
            <person name="Bense V."/>
            <person name="Catcheside P."/>
            <person name="Chovatia M."/>
            <person name="Cooper J."/>
            <person name="Damon W."/>
            <person name="Desjardin D."/>
            <person name="Finy P."/>
            <person name="Geml J."/>
            <person name="Haridas S."/>
            <person name="Hughes K."/>
            <person name="Justo A."/>
            <person name="Karasinski D."/>
            <person name="Kautmanova I."/>
            <person name="Kiss B."/>
            <person name="Kocsube S."/>
            <person name="Kotiranta H."/>
            <person name="LaButti K.M."/>
            <person name="Lechner B.E."/>
            <person name="Liimatainen K."/>
            <person name="Lipzen A."/>
            <person name="Lukacs Z."/>
            <person name="Mihaltcheva S."/>
            <person name="Morgado L.N."/>
            <person name="Niskanen T."/>
            <person name="Noordeloos M.E."/>
            <person name="Ohm R.A."/>
            <person name="Ortiz-Santana B."/>
            <person name="Ovrebo C."/>
            <person name="Racz N."/>
            <person name="Riley R."/>
            <person name="Savchenko A."/>
            <person name="Shiryaev A."/>
            <person name="Soop K."/>
            <person name="Spirin V."/>
            <person name="Szebenyi C."/>
            <person name="Tomsovsky M."/>
            <person name="Tulloss R.E."/>
            <person name="Uehling J."/>
            <person name="Grigoriev I.V."/>
            <person name="Vagvolgyi C."/>
            <person name="Papp T."/>
            <person name="Martin F.M."/>
            <person name="Miettinen O."/>
            <person name="Hibbett D.S."/>
            <person name="Nagy L.G."/>
        </authorList>
    </citation>
    <scope>NUCLEOTIDE SEQUENCE [LARGE SCALE GENOMIC DNA]</scope>
    <source>
        <strain evidence="4 5">CBS 962.96</strain>
    </source>
</reference>
<dbReference type="InterPro" id="IPR007111">
    <property type="entry name" value="NACHT_NTPase"/>
</dbReference>
<dbReference type="Gene3D" id="3.40.50.300">
    <property type="entry name" value="P-loop containing nucleotide triphosphate hydrolases"/>
    <property type="match status" value="1"/>
</dbReference>
<dbReference type="PROSITE" id="PS50837">
    <property type="entry name" value="NACHT"/>
    <property type="match status" value="1"/>
</dbReference>
<organism evidence="4 5">
    <name type="scientific">Dendrothele bispora (strain CBS 962.96)</name>
    <dbReference type="NCBI Taxonomy" id="1314807"/>
    <lineage>
        <taxon>Eukaryota</taxon>
        <taxon>Fungi</taxon>
        <taxon>Dikarya</taxon>
        <taxon>Basidiomycota</taxon>
        <taxon>Agaricomycotina</taxon>
        <taxon>Agaricomycetes</taxon>
        <taxon>Agaricomycetidae</taxon>
        <taxon>Agaricales</taxon>
        <taxon>Agaricales incertae sedis</taxon>
        <taxon>Dendrothele</taxon>
    </lineage>
</organism>
<keyword evidence="1" id="KW-0677">Repeat</keyword>
<dbReference type="Pfam" id="PF12770">
    <property type="entry name" value="CHAT"/>
    <property type="match status" value="1"/>
</dbReference>
<dbReference type="SUPFAM" id="SSF52540">
    <property type="entry name" value="P-loop containing nucleoside triphosphate hydrolases"/>
    <property type="match status" value="1"/>
</dbReference>
<dbReference type="SUPFAM" id="SSF81901">
    <property type="entry name" value="HCP-like"/>
    <property type="match status" value="1"/>
</dbReference>
<dbReference type="Pfam" id="PF24883">
    <property type="entry name" value="NPHP3_N"/>
    <property type="match status" value="1"/>
</dbReference>
<name>A0A4S8KXJ2_DENBC</name>